<reference evidence="2 3" key="1">
    <citation type="submission" date="2020-02" db="EMBL/GenBank/DDBJ databases">
        <title>Flavobacterium sp. genome.</title>
        <authorList>
            <person name="Jung H.S."/>
            <person name="Baek J.H."/>
            <person name="Jeon C.O."/>
        </authorList>
    </citation>
    <scope>NUCLEOTIDE SEQUENCE [LARGE SCALE GENOMIC DNA]</scope>
    <source>
        <strain evidence="2 3">SE-s27</strain>
    </source>
</reference>
<feature type="signal peptide" evidence="1">
    <location>
        <begin position="1"/>
        <end position="21"/>
    </location>
</feature>
<evidence type="ECO:0000313" key="3">
    <source>
        <dbReference type="Proteomes" id="UP000767947"/>
    </source>
</evidence>
<proteinExistence type="predicted"/>
<keyword evidence="3" id="KW-1185">Reference proteome</keyword>
<evidence type="ECO:0000256" key="1">
    <source>
        <dbReference type="SAM" id="SignalP"/>
    </source>
</evidence>
<organism evidence="2 3">
    <name type="scientific">Flavobacterium solisilvae</name>
    <dbReference type="NCBI Taxonomy" id="1852019"/>
    <lineage>
        <taxon>Bacteria</taxon>
        <taxon>Pseudomonadati</taxon>
        <taxon>Bacteroidota</taxon>
        <taxon>Flavobacteriia</taxon>
        <taxon>Flavobacteriales</taxon>
        <taxon>Flavobacteriaceae</taxon>
        <taxon>Flavobacterium</taxon>
    </lineage>
</organism>
<protein>
    <submittedName>
        <fullName evidence="2">Uncharacterized protein</fullName>
    </submittedName>
</protein>
<gene>
    <name evidence="2" type="ORF">G6042_11670</name>
</gene>
<keyword evidence="1" id="KW-0732">Signal</keyword>
<dbReference type="EMBL" id="JAAMPT010000208">
    <property type="protein sequence ID" value="NMH25923.1"/>
    <property type="molecule type" value="Genomic_DNA"/>
</dbReference>
<name>A0ABX1QX64_9FLAO</name>
<feature type="chain" id="PRO_5047308306" evidence="1">
    <location>
        <begin position="22"/>
        <end position="71"/>
    </location>
</feature>
<sequence>MKKLVSTFGLLALLLVVTSFTTPIETGGKKPVVADYTTGGKKPVVADYTTGGKKPVVADYTTGGKKPIVAD</sequence>
<accession>A0ABX1QX64</accession>
<dbReference type="RefSeq" id="WP_169524608.1">
    <property type="nucleotide sequence ID" value="NZ_JAAMPT010000208.1"/>
</dbReference>
<evidence type="ECO:0000313" key="2">
    <source>
        <dbReference type="EMBL" id="NMH25923.1"/>
    </source>
</evidence>
<dbReference type="Proteomes" id="UP000767947">
    <property type="component" value="Unassembled WGS sequence"/>
</dbReference>
<comment type="caution">
    <text evidence="2">The sequence shown here is derived from an EMBL/GenBank/DDBJ whole genome shotgun (WGS) entry which is preliminary data.</text>
</comment>